<accession>A0ABT3BT13</accession>
<dbReference type="Gene3D" id="1.10.10.1830">
    <property type="entry name" value="Non-ribosomal peptide synthase, adenylation domain"/>
    <property type="match status" value="1"/>
</dbReference>
<dbReference type="Gene3D" id="3.40.50.980">
    <property type="match status" value="8"/>
</dbReference>
<dbReference type="CDD" id="cd19544">
    <property type="entry name" value="E-C_NRPS"/>
    <property type="match status" value="3"/>
</dbReference>
<dbReference type="InterPro" id="IPR001242">
    <property type="entry name" value="Condensation_dom"/>
</dbReference>
<dbReference type="SMART" id="SM00823">
    <property type="entry name" value="PKS_PP"/>
    <property type="match status" value="4"/>
</dbReference>
<dbReference type="InterPro" id="IPR000873">
    <property type="entry name" value="AMP-dep_synth/lig_dom"/>
</dbReference>
<comment type="caution">
    <text evidence="5">The sequence shown here is derived from an EMBL/GenBank/DDBJ whole genome shotgun (WGS) entry which is preliminary data.</text>
</comment>
<dbReference type="InterPro" id="IPR020806">
    <property type="entry name" value="PKS_PP-bd"/>
</dbReference>
<dbReference type="Gene3D" id="3.30.559.30">
    <property type="entry name" value="Nonribosomal peptide synthetase, condensation domain"/>
    <property type="match status" value="4"/>
</dbReference>
<dbReference type="Pfam" id="PF00501">
    <property type="entry name" value="AMP-binding"/>
    <property type="match status" value="4"/>
</dbReference>
<dbReference type="NCBIfam" id="TIGR01733">
    <property type="entry name" value="AA-adenyl-dom"/>
    <property type="match status" value="4"/>
</dbReference>
<keyword evidence="6" id="KW-1185">Reference proteome</keyword>
<dbReference type="Proteomes" id="UP001207294">
    <property type="component" value="Unassembled WGS sequence"/>
</dbReference>
<dbReference type="NCBIfam" id="NF003417">
    <property type="entry name" value="PRK04813.1"/>
    <property type="match status" value="4"/>
</dbReference>
<dbReference type="InterPro" id="IPR023213">
    <property type="entry name" value="CAT-like_dom_sf"/>
</dbReference>
<dbReference type="InterPro" id="IPR044894">
    <property type="entry name" value="TubC_N_sf"/>
</dbReference>
<dbReference type="CDD" id="cd19531">
    <property type="entry name" value="LCL_NRPS-like"/>
    <property type="match status" value="1"/>
</dbReference>
<dbReference type="InterPro" id="IPR010071">
    <property type="entry name" value="AA_adenyl_dom"/>
</dbReference>
<organism evidence="5 6">
    <name type="scientific">Pseudomonas capsici</name>
    <dbReference type="NCBI Taxonomy" id="2810614"/>
    <lineage>
        <taxon>Bacteria</taxon>
        <taxon>Pseudomonadati</taxon>
        <taxon>Pseudomonadota</taxon>
        <taxon>Gammaproteobacteria</taxon>
        <taxon>Pseudomonadales</taxon>
        <taxon>Pseudomonadaceae</taxon>
        <taxon>Pseudomonas</taxon>
    </lineage>
</organism>
<dbReference type="InterPro" id="IPR025110">
    <property type="entry name" value="AMP-bd_C"/>
</dbReference>
<dbReference type="InterPro" id="IPR009081">
    <property type="entry name" value="PP-bd_ACP"/>
</dbReference>
<dbReference type="InterPro" id="IPR020845">
    <property type="entry name" value="AMP-binding_CS"/>
</dbReference>
<feature type="domain" description="Carrier" evidence="4">
    <location>
        <begin position="2142"/>
        <end position="2216"/>
    </location>
</feature>
<dbReference type="CDD" id="cd12117">
    <property type="entry name" value="A_NRPS_Srf_like"/>
    <property type="match status" value="2"/>
</dbReference>
<evidence type="ECO:0000256" key="1">
    <source>
        <dbReference type="ARBA" id="ARBA00001957"/>
    </source>
</evidence>
<dbReference type="Pfam" id="PF00668">
    <property type="entry name" value="Condensation"/>
    <property type="match status" value="4"/>
</dbReference>
<dbReference type="PANTHER" id="PTHR45527:SF1">
    <property type="entry name" value="FATTY ACID SYNTHASE"/>
    <property type="match status" value="1"/>
</dbReference>
<name>A0ABT3BT13_9PSED</name>
<gene>
    <name evidence="5" type="ORF">OH718_02750</name>
</gene>
<dbReference type="RefSeq" id="WP_263942896.1">
    <property type="nucleotide sequence ID" value="NZ_JAOXMH010000002.1"/>
</dbReference>
<dbReference type="Gene3D" id="2.30.38.10">
    <property type="entry name" value="Luciferase, Domain 3"/>
    <property type="match status" value="4"/>
</dbReference>
<comment type="cofactor">
    <cofactor evidence="1">
        <name>pantetheine 4'-phosphate</name>
        <dbReference type="ChEBI" id="CHEBI:47942"/>
    </cofactor>
</comment>
<dbReference type="Gene3D" id="3.30.300.30">
    <property type="match status" value="4"/>
</dbReference>
<dbReference type="CDD" id="cd05930">
    <property type="entry name" value="A_NRPS"/>
    <property type="match status" value="1"/>
</dbReference>
<dbReference type="PANTHER" id="PTHR45527">
    <property type="entry name" value="NONRIBOSOMAL PEPTIDE SYNTHETASE"/>
    <property type="match status" value="1"/>
</dbReference>
<feature type="domain" description="Carrier" evidence="4">
    <location>
        <begin position="1066"/>
        <end position="1140"/>
    </location>
</feature>
<evidence type="ECO:0000259" key="4">
    <source>
        <dbReference type="PROSITE" id="PS50075"/>
    </source>
</evidence>
<dbReference type="SUPFAM" id="SSF52777">
    <property type="entry name" value="CoA-dependent acyltransferases"/>
    <property type="match status" value="8"/>
</dbReference>
<evidence type="ECO:0000256" key="3">
    <source>
        <dbReference type="ARBA" id="ARBA00022553"/>
    </source>
</evidence>
<dbReference type="Gene3D" id="3.30.559.10">
    <property type="entry name" value="Chloramphenicol acetyltransferase-like domain"/>
    <property type="match status" value="4"/>
</dbReference>
<dbReference type="InterPro" id="IPR006162">
    <property type="entry name" value="Ppantetheine_attach_site"/>
</dbReference>
<evidence type="ECO:0000313" key="6">
    <source>
        <dbReference type="Proteomes" id="UP001207294"/>
    </source>
</evidence>
<protein>
    <submittedName>
        <fullName evidence="5">Amino acid adenylation domain-containing protein</fullName>
    </submittedName>
</protein>
<dbReference type="SUPFAM" id="SSF56801">
    <property type="entry name" value="Acetyl-CoA synthetase-like"/>
    <property type="match status" value="4"/>
</dbReference>
<dbReference type="InterPro" id="IPR045851">
    <property type="entry name" value="AMP-bd_C_sf"/>
</dbReference>
<dbReference type="PROSITE" id="PS50075">
    <property type="entry name" value="CARRIER"/>
    <property type="match status" value="4"/>
</dbReference>
<sequence length="4352" mass="474314">MNLIELLAVLEEKGVELSVAGDQLAVRGRKQSLAEPAVLALLREHKARLIESIKDGSYASALKNLQTVPENGIFQGCEHITPDMLPLLALDQAAIDRIVARIPGGAANVQDIYPLAPLQEGILYHHLTAERGDPYVLQSEFTLTSRERLSDFIAALQSVIDRHDILRTSLVWEGLEEPVQVVWREAKLGVQDISAELEAGDVLPQLKARFDPRHYRLDIGQAPLLLLVISEDKANHRWLAMLLFHHLAIDHAALEIVQHEMQAFLTGQSKTLEAPVPYRNYVAQTRQPGKRQSHETFFREMLGDMDEPTLPFGQQDVLGDGNGIEDAHLALPAELGQRLRAQTRKLGVSATSLCHLAWARVLGVVSGRDDVVFGTVMLGRMQAGQGAGQSLGMFINTLPLRVRLAGQSAQAGVASTHAALTQLLGHEHASLALAQRCSSVVAPTPLFSALLNYRHSADAGQILDEQTLSAWQGIETLSAEERTNYPLILSVDDFGEHFALHVQATLQIGAQRVATYMASALTNLVSALEAGGEAGLTDIAVVPDAEREQLLHRFNDSTTDYPRDSSVHGLFEQQVTERPQALAAAHGEHSLTYAELNTQANRLAHHLISQGVVAGDAVAILLPRSLDLLVAQLSVSKCAGIYVPLDVNAPQERQAFMVQDSGARQVVTHSDLEVPQGAVRIDLDRLDLSSQHGDNPELSCSSESAVYIMYTSGSTGTPKGVLVPHRAIARLVINNGYAEFRASDRVAFASNPAFDASTLDVWAPLLNGGCVVVVDQEVLLSLPDFKALLLEQSISVLWMTAGLFHQYASGLYEAFARLRYLIVGGDVLDPSVIAQVLKNGAPEHLLNGYGPTEATTFSATHEIKTVGEGSIPIGKPLANTRLYVLDARQQPVPLGVTGELYIGGDGVALGYLNRKDLTEQAFVADPFGTGPAARLYRTGDLACWLADGTVEYRGRNDQQVKIRGFRIEPGEIETRLASHEAVKEAVVLVREDMPGDKRLVAYFTSTEADIDLEVLRSHLQGQLPDYMVPAAYVQLDSLPLTNNGKLDRKALPAPDQQAFINRGYEAPEGDVETTLAQIWAEVLQVERVGRHDHFFELGGHSLLAVKLIEKMRQQGLSADVRVLFSQPTLAALAAAVGSGTEIRVPANLIEPGCTRITPDMLPLVELDQNTLDLVVATVPGGAANIQDIYPLAPLQQGILYHHISAEQGDPYVLQATFSVRSRERLDAFANALRHVIQRHDILRTAVVWQGLSEPLQVVWREADLSVEFLKPDPRDGAIAEQLSERFASSHYRLDLAEAPLIRLACARDGDSWVMLLIFHHLALDHTALDVVREEMQAFMLGEADSLPAAVPYRNYVAQARLGLGQEEHEAFFRDMLGDVDEPTLAYGQASLPDDGGHIEEAHLKLDIGLCQRVRMQARQLGVSAASLMHLVWALVASKASGRAQTVFGTVLMGRMQGGDGADRALGMFINTLPLRVDIDGRSVVEGVKSTHARLSALLGHEHASLALAQRSSAVAAPSPLFNSLLNYRHSAADMASGQALSAWEGIESLSNEERTNYPLAISVDDLGEGFSVSVLAMQEIGARRVCDTFAYTLQQLVEALDDRPQTALHDVPVIALQERQRLLESFNATATDYPRDQTLQPLFEAQVAERPDAVAAVHGDRTLSYAELNSRANRLAHYLTGLGVKAGDAVAILLPRSLDLLVAQLAITKCAALYVPLDVNAPLDRQAFMVRDSGARQLLTLHGREIPEGAERLDLDLLDVSSQPDHDPQNSNTAESAAYIMYTSGSTGTPKGVIVAHRGIVKLVRNNGFADFNANDRLAFASNPAFDASTLEVWGALLNGGQVVVIDHELLLDPPRLAEELVAMAVTSLFVTTAVFNQYVSLIGETLAGLRILMCGGERADPQVFRDLLAIAPDLRLIHCYGPTETTTYATTLHVTDVPPQMSNVPIGKPLANTQVYVLDARQQLVPIGVAGEICIGGDGVAHGYLNRPELTAQAFISDPFSPVEGARLYRSGDRGCWRADGSLEHLGRGDGQVKIRGFRIEQGEIDARLKACPGVHQASVVIREDVPGQKQLVAYYTAESAESLLTVQSVQAWLREALPEYMVPSAFVRLEHWPLNNNGKLDQKALPVPDAQALTSSVYEAPSDEVEALLASIWSQVLKVERVGRFDNFFSLGGHSLLAVTLIERMRQEGLRADIKVLFNQPTLAALAASLTTEQDIQVPANLIPADCQRIEPWMLPLASLDQTAIDDIVAAVPGGVANVQDIYALAPLQEGILYHHVAAREGDPFILQSLLAMDNEARLKSAMQALQKVIERHDILRTAVFWKGLEAPVQVVLRHATLSSECVELDQKDGDILGQMRERFDALNFRMDISQAPLICMPYAWDSANQRYVVALVFHHLIMDHVAFDVVVSEIQSLLLDEAAPLPEPVPYRNYIAQVRLGADEAAHERFFRDMLQDVREPTLPFGQQVSEGVMHEIHDTVDSDIAQRVRSLARSLGVSAASLYHLAWGLVVGRVSASDDVVFGTVLVGRMRGGDGADRALGMFINTLPIRVELGQQAVAQAVRQVHASLSGLLEHEHAPLALAQRCSGVAAPAPLFGALLNFRHSAADDSAQAYTAWQGIQGLEAHEHTAYPLSLAVDDTGTGYLLTVQASGGIDARALCDYMQCALQNLLEALEQAPATALSRISILPDAERLRLLTSFNDTDSAYPDQATVHGLFETQAQRTPDAVAVVHGEQSLTYRQLDQQANRLAHCLTPLLGGQNAPVALCVERGLEMLVGLLGILKAGGCYVPLDPGYPADRLNYMLADSSPVALLTLGSVPDGLDSGSIPVIALDRDADWRSGPTSPVERETDAQQLAYIIYTSGSTGRPKGVMLEQRGVVNLLCAMRDMVQATAQDRMLALTTISFDIAGLELYMPLICGACTVLLDRHGAQDPVLLAEAIAQSGATMMQATPATWRLLLDSGWSGAAGLKALCGGEALPLDLAQRVAARVGTLWNVYGPTETTIWSSALEFDASDKASASVSIGRPIANNRFYLLDEQGEPVPMGVPAELYIGGDGVARGYLNWEQLTAERFIDDPFSSKPGARLYRTGDLARYRPDGSLEYLGRNDFQVKIRGYRIELGEIEARLGAVPGIREAVVVAVKDAHGDLRLAGYYTGENCANSQLRESLLADLPDFMVPTVFVHMEKLPLTPNGKLDRKALPAPEADIERHYEAPCGEQELSLAAIWAELLKVERIGRDDDFFELGGHSLLAMRLVSLVRQQWGVELQLAELFARPQLCAVAEQIALATRSTLPAITPVSRNEALPLSFGQQRLLFLAKMEGASAAYHLPAGLRLKGELEFSALQRALDRIVARHEALRTCFVQPSGGAAVQHILPADSGFALTQVDLSKLEDPSAALNELTGQEALQSFDLQHGPLIRGQLIRLAEQEHVLLVTLHHIVSDGWSMGVLTTELGALYAAFVRGEPDPLPELTVQYADYAAWQRRLLEGEALSTQTDWWRTTLADAPAVLTLPTDRPRPAQQDYSGAAIPVCFDAQLTAQLQELSKRHGTTLYMTVLAAWAATLSRLSGQEQVVIGSPVANRMNAEVEGLIGLFVNTLALPIDLSGKPDFARLLHRVRVLSLEAQARQALPFEHVVEVVKPVRSLAHSPLFQAMLSWQNNESVDLQLGELTLEGIGAPRNSAKFDLSLDLGEINGQLQGSLEFATALFYPQTIERYRGYLERLLRAMVADAGQPVHGVALPDEAERLHLARFNDTQHYYPPAQTVHGLFEAQVLRTPDAPALIHGGEQLNYRQLNERANRLAWHLRARGVEPDARVAICMERGTEMVVGLLAILKAGGGYVPLDPAYPAERIAYMLADSSPTVVLAHGPTLGLLSATSAPVIDLDNSTWLGQSPENPDIPGLSAAHLAYVIYTSGSTGMPKGVMIEHRNTVNFLTWVKRAFEPTVLARTLFSTSLNFDLAVYECFAPLSTGGCIDLVKNALELQRSEHDVTLINTVPSALKALLESTGLGQSVHTVNVAGEALKRSLVEKLFEQTQVKRLCNLYGPSETTTYSSWVAMDRESGFSAHIGKPIANTQFHVLDEYLNPVPMGVAGELFIGGTGVARGYLNRDELTVERFLDDPFSDVPGARMYRTGDLGRWLPDGNIEYLGRNDDQVKIRGFRIELGEIEARLAGHEAVRDAVVLAREDEPGDVRLVAYYTPQSEKLVVDSGLLRAHLQAQLPEYMVPAAYVRLEALPLTPNGKLDRKRLPLPDSNAYVTHRYEAPQGENETRLAMLWAELLKVERVGRHDHFFELGGHSLLAVTLIERMRQEGLEADVRVLFGQSTLAAVAASLVPLRTVEVSVSRVPTQQRKRRI</sequence>
<dbReference type="InterPro" id="IPR036736">
    <property type="entry name" value="ACP-like_sf"/>
</dbReference>
<dbReference type="PROSITE" id="PS00455">
    <property type="entry name" value="AMP_BINDING"/>
    <property type="match status" value="4"/>
</dbReference>
<dbReference type="Pfam" id="PF00550">
    <property type="entry name" value="PP-binding"/>
    <property type="match status" value="4"/>
</dbReference>
<evidence type="ECO:0000313" key="5">
    <source>
        <dbReference type="EMBL" id="MCV4375507.1"/>
    </source>
</evidence>
<feature type="domain" description="Carrier" evidence="4">
    <location>
        <begin position="4260"/>
        <end position="4334"/>
    </location>
</feature>
<dbReference type="PROSITE" id="PS00012">
    <property type="entry name" value="PHOSPHOPANTETHEINE"/>
    <property type="match status" value="4"/>
</dbReference>
<dbReference type="EMBL" id="JAOXML010000001">
    <property type="protein sequence ID" value="MCV4375507.1"/>
    <property type="molecule type" value="Genomic_DNA"/>
</dbReference>
<dbReference type="SUPFAM" id="SSF47336">
    <property type="entry name" value="ACP-like"/>
    <property type="match status" value="4"/>
</dbReference>
<reference evidence="5 6" key="1">
    <citation type="submission" date="2022-10" db="EMBL/GenBank/DDBJ databases">
        <title>Characterization of Pseudomonas capsici strains from pepper and tomato in Georgia.</title>
        <authorList>
            <person name="Zhao M."/>
            <person name="Dutta B."/>
        </authorList>
    </citation>
    <scope>NUCLEOTIDE SEQUENCE [LARGE SCALE GENOMIC DNA]</scope>
    <source>
        <strain evidence="5 6">Pc20-5</strain>
    </source>
</reference>
<dbReference type="Gene3D" id="1.10.1200.10">
    <property type="entry name" value="ACP-like"/>
    <property type="match status" value="4"/>
</dbReference>
<keyword evidence="3" id="KW-0597">Phosphoprotein</keyword>
<proteinExistence type="predicted"/>
<keyword evidence="2" id="KW-0596">Phosphopantetheine</keyword>
<dbReference type="Pfam" id="PF13193">
    <property type="entry name" value="AMP-binding_C"/>
    <property type="match status" value="4"/>
</dbReference>
<feature type="domain" description="Carrier" evidence="4">
    <location>
        <begin position="3212"/>
        <end position="3287"/>
    </location>
</feature>
<evidence type="ECO:0000256" key="2">
    <source>
        <dbReference type="ARBA" id="ARBA00022450"/>
    </source>
</evidence>
<dbReference type="CDD" id="cd12116">
    <property type="entry name" value="A_NRPS_Ta1_like"/>
    <property type="match status" value="1"/>
</dbReference>